<dbReference type="InterPro" id="IPR029052">
    <property type="entry name" value="Metallo-depent_PP-like"/>
</dbReference>
<dbReference type="EMBL" id="VLLB01000010">
    <property type="protein sequence ID" value="TWI61769.1"/>
    <property type="molecule type" value="Genomic_DNA"/>
</dbReference>
<dbReference type="OrthoDB" id="327733at2"/>
<sequence>MTESNSRRKFLRNFSVGTVAASTLPLAGCGGSDDPLYQDISYAHGVASGDPLADRVILWTRITIAAGGDIDVGWSVAEDSAFTKVVASGTTTTGAARDYTVKVDATGLSANKVYYYRFRCQGKESPVGRTKTLPTGTVTQAKFAVFSCSNYPTGYFNVYAEAAKLEDMDAALHLGDYIYEYAASGYASADAAAMGRASQPANEIITLSDYRRRYQQYRSDIDLQAVHARMPFIAVWDDHELANDTWREGAENHDPATEGLFLARRQMAVQAYNEWMPIRLPDAAKPDRIYRSFDYGNLLSLHMLDTRVIGRDKQFAYANYLNSDRTLNTAKFTADMAAPTRQLMGAEQVTWLQGQMSKSTATWQILGQQVLMARMNLPAPMVLGTAGYPAYFAIAEKVRTGQALTAAEQTLLDAPKIPYNLDAWDGYQAARETVLTMAKTLNKNMISLAGDTHNAWASDLADVNGQAVGVEFGVPSVTSPGFDSYFPTANPVTVASSLEQLIGPLQYAETFNRGFVVLVVTPTETRAEYRYVNTIKSKTYTATTGKIVRTLPGAANRKLVV</sequence>
<dbReference type="SUPFAM" id="SSF56300">
    <property type="entry name" value="Metallo-dependent phosphatases"/>
    <property type="match status" value="1"/>
</dbReference>
<accession>A0A562QY60</accession>
<dbReference type="InterPro" id="IPR052900">
    <property type="entry name" value="Phospholipid_Metab_Enz"/>
</dbReference>
<dbReference type="PANTHER" id="PTHR43606:SF2">
    <property type="entry name" value="ALKALINE PHOSPHATASE FAMILY PROTEIN (AFU_ORTHOLOGUE AFUA_5G03860)"/>
    <property type="match status" value="1"/>
</dbReference>
<organism evidence="3 4">
    <name type="scientific">Pseudoduganella lurida</name>
    <dbReference type="NCBI Taxonomy" id="1036180"/>
    <lineage>
        <taxon>Bacteria</taxon>
        <taxon>Pseudomonadati</taxon>
        <taxon>Pseudomonadota</taxon>
        <taxon>Betaproteobacteria</taxon>
        <taxon>Burkholderiales</taxon>
        <taxon>Oxalobacteraceae</taxon>
        <taxon>Telluria group</taxon>
        <taxon>Pseudoduganella</taxon>
    </lineage>
</organism>
<dbReference type="Gene3D" id="2.60.40.380">
    <property type="entry name" value="Purple acid phosphatase-like, N-terminal"/>
    <property type="match status" value="1"/>
</dbReference>
<comment type="caution">
    <text evidence="3">The sequence shown here is derived from an EMBL/GenBank/DDBJ whole genome shotgun (WGS) entry which is preliminary data.</text>
</comment>
<name>A0A562QY60_9BURK</name>
<dbReference type="Proteomes" id="UP000318431">
    <property type="component" value="Unassembled WGS sequence"/>
</dbReference>
<protein>
    <submittedName>
        <fullName evidence="3">Alkaline phosphatase D</fullName>
    </submittedName>
</protein>
<evidence type="ECO:0000313" key="4">
    <source>
        <dbReference type="Proteomes" id="UP000318431"/>
    </source>
</evidence>
<dbReference type="AlphaFoldDB" id="A0A562QY60"/>
<evidence type="ECO:0000259" key="2">
    <source>
        <dbReference type="Pfam" id="PF16655"/>
    </source>
</evidence>
<dbReference type="CDD" id="cd07389">
    <property type="entry name" value="MPP_PhoD"/>
    <property type="match status" value="1"/>
</dbReference>
<dbReference type="InterPro" id="IPR006311">
    <property type="entry name" value="TAT_signal"/>
</dbReference>
<dbReference type="Pfam" id="PF16655">
    <property type="entry name" value="PhoD_N"/>
    <property type="match status" value="1"/>
</dbReference>
<feature type="domain" description="PhoD-like phosphatase metallophosphatase" evidence="1">
    <location>
        <begin position="143"/>
        <end position="529"/>
    </location>
</feature>
<dbReference type="InterPro" id="IPR038607">
    <property type="entry name" value="PhoD-like_sf"/>
</dbReference>
<dbReference type="Pfam" id="PF09423">
    <property type="entry name" value="PhoD"/>
    <property type="match status" value="1"/>
</dbReference>
<dbReference type="InterPro" id="IPR018946">
    <property type="entry name" value="PhoD-like_MPP"/>
</dbReference>
<dbReference type="InterPro" id="IPR032093">
    <property type="entry name" value="PhoD_N"/>
</dbReference>
<evidence type="ECO:0000259" key="1">
    <source>
        <dbReference type="Pfam" id="PF09423"/>
    </source>
</evidence>
<proteinExistence type="predicted"/>
<keyword evidence="4" id="KW-1185">Reference proteome</keyword>
<dbReference type="PANTHER" id="PTHR43606">
    <property type="entry name" value="PHOSPHATASE, PUTATIVE (AFU_ORTHOLOGUE AFUA_6G08710)-RELATED"/>
    <property type="match status" value="1"/>
</dbReference>
<evidence type="ECO:0000313" key="3">
    <source>
        <dbReference type="EMBL" id="TWI61769.1"/>
    </source>
</evidence>
<reference evidence="3 4" key="1">
    <citation type="journal article" date="2015" name="Stand. Genomic Sci.">
        <title>Genomic Encyclopedia of Bacterial and Archaeal Type Strains, Phase III: the genomes of soil and plant-associated and newly described type strains.</title>
        <authorList>
            <person name="Whitman W.B."/>
            <person name="Woyke T."/>
            <person name="Klenk H.P."/>
            <person name="Zhou Y."/>
            <person name="Lilburn T.G."/>
            <person name="Beck B.J."/>
            <person name="De Vos P."/>
            <person name="Vandamme P."/>
            <person name="Eisen J.A."/>
            <person name="Garrity G."/>
            <person name="Hugenholtz P."/>
            <person name="Kyrpides N.C."/>
        </authorList>
    </citation>
    <scope>NUCLEOTIDE SEQUENCE [LARGE SCALE GENOMIC DNA]</scope>
    <source>
        <strain evidence="3 4">CGMCC 1.10822</strain>
    </source>
</reference>
<dbReference type="RefSeq" id="WP_145651961.1">
    <property type="nucleotide sequence ID" value="NZ_VLLB01000010.1"/>
</dbReference>
<feature type="domain" description="Phospholipase D N-terminal" evidence="2">
    <location>
        <begin position="44"/>
        <end position="132"/>
    </location>
</feature>
<dbReference type="PROSITE" id="PS51318">
    <property type="entry name" value="TAT"/>
    <property type="match status" value="1"/>
</dbReference>
<dbReference type="Gene3D" id="3.60.21.70">
    <property type="entry name" value="PhoD-like phosphatase"/>
    <property type="match status" value="1"/>
</dbReference>
<gene>
    <name evidence="3" type="ORF">IP91_04367</name>
</gene>